<dbReference type="SMART" id="SM00490">
    <property type="entry name" value="HELICc"/>
    <property type="match status" value="1"/>
</dbReference>
<dbReference type="Pfam" id="PF00271">
    <property type="entry name" value="Helicase_C"/>
    <property type="match status" value="1"/>
</dbReference>
<dbReference type="PROSITE" id="PS51194">
    <property type="entry name" value="HELICASE_CTER"/>
    <property type="match status" value="1"/>
</dbReference>
<feature type="non-terminal residue" evidence="5">
    <location>
        <position position="1"/>
    </location>
</feature>
<evidence type="ECO:0000313" key="5">
    <source>
        <dbReference type="EMBL" id="EQD76401.1"/>
    </source>
</evidence>
<dbReference type="CDD" id="cd18793">
    <property type="entry name" value="SF2_C_SNF"/>
    <property type="match status" value="1"/>
</dbReference>
<dbReference type="Gene3D" id="3.40.50.300">
    <property type="entry name" value="P-loop containing nucleotide triphosphate hydrolases"/>
    <property type="match status" value="1"/>
</dbReference>
<dbReference type="InterPro" id="IPR027417">
    <property type="entry name" value="P-loop_NTPase"/>
</dbReference>
<dbReference type="GO" id="GO:0006281">
    <property type="term" value="P:DNA repair"/>
    <property type="evidence" value="ECO:0007669"/>
    <property type="project" value="TreeGrafter"/>
</dbReference>
<dbReference type="InterPro" id="IPR049730">
    <property type="entry name" value="SNF2/RAD54-like_C"/>
</dbReference>
<keyword evidence="2" id="KW-0378">Hydrolase</keyword>
<dbReference type="AlphaFoldDB" id="T1BTX4"/>
<dbReference type="GO" id="GO:0005524">
    <property type="term" value="F:ATP binding"/>
    <property type="evidence" value="ECO:0007669"/>
    <property type="project" value="UniProtKB-KW"/>
</dbReference>
<feature type="domain" description="Helicase C-terminal" evidence="4">
    <location>
        <begin position="51"/>
        <end position="169"/>
    </location>
</feature>
<name>T1BTX4_9ZZZZ</name>
<dbReference type="SUPFAM" id="SSF52540">
    <property type="entry name" value="P-loop containing nucleoside triphosphate hydrolases"/>
    <property type="match status" value="1"/>
</dbReference>
<gene>
    <name evidence="5" type="ORF">B1A_03376</name>
</gene>
<keyword evidence="3" id="KW-0067">ATP-binding</keyword>
<dbReference type="GO" id="GO:0008094">
    <property type="term" value="F:ATP-dependent activity, acting on DNA"/>
    <property type="evidence" value="ECO:0007669"/>
    <property type="project" value="TreeGrafter"/>
</dbReference>
<reference evidence="5" key="1">
    <citation type="submission" date="2013-08" db="EMBL/GenBank/DDBJ databases">
        <authorList>
            <person name="Mendez C."/>
            <person name="Richter M."/>
            <person name="Ferrer M."/>
            <person name="Sanchez J."/>
        </authorList>
    </citation>
    <scope>NUCLEOTIDE SEQUENCE</scope>
</reference>
<evidence type="ECO:0000259" key="4">
    <source>
        <dbReference type="PROSITE" id="PS51194"/>
    </source>
</evidence>
<protein>
    <submittedName>
        <fullName evidence="5">SNF2-related:Helicase</fullName>
    </submittedName>
</protein>
<dbReference type="EMBL" id="AUZX01002483">
    <property type="protein sequence ID" value="EQD76401.1"/>
    <property type="molecule type" value="Genomic_DNA"/>
</dbReference>
<keyword evidence="1" id="KW-0547">Nucleotide-binding</keyword>
<dbReference type="GO" id="GO:0016787">
    <property type="term" value="F:hydrolase activity"/>
    <property type="evidence" value="ECO:0007669"/>
    <property type="project" value="UniProtKB-KW"/>
</dbReference>
<evidence type="ECO:0000256" key="1">
    <source>
        <dbReference type="ARBA" id="ARBA00022741"/>
    </source>
</evidence>
<evidence type="ECO:0000256" key="3">
    <source>
        <dbReference type="ARBA" id="ARBA00022840"/>
    </source>
</evidence>
<comment type="caution">
    <text evidence="5">The sequence shown here is derived from an EMBL/GenBank/DDBJ whole genome shotgun (WGS) entry which is preliminary data.</text>
</comment>
<proteinExistence type="predicted"/>
<accession>T1BTX4</accession>
<evidence type="ECO:0000256" key="2">
    <source>
        <dbReference type="ARBA" id="ARBA00022801"/>
    </source>
</evidence>
<reference evidence="5" key="2">
    <citation type="journal article" date="2014" name="ISME J.">
        <title>Microbial stratification in low pH oxic and suboxic macroscopic growths along an acid mine drainage.</title>
        <authorList>
            <person name="Mendez-Garcia C."/>
            <person name="Mesa V."/>
            <person name="Sprenger R.R."/>
            <person name="Richter M."/>
            <person name="Diez M.S."/>
            <person name="Solano J."/>
            <person name="Bargiela R."/>
            <person name="Golyshina O.V."/>
            <person name="Manteca A."/>
            <person name="Ramos J.L."/>
            <person name="Gallego J.R."/>
            <person name="Llorente I."/>
            <person name="Martins Dos Santos V.A."/>
            <person name="Jensen O.N."/>
            <person name="Pelaez A.I."/>
            <person name="Sanchez J."/>
            <person name="Ferrer M."/>
        </authorList>
    </citation>
    <scope>NUCLEOTIDE SEQUENCE</scope>
</reference>
<feature type="non-terminal residue" evidence="5">
    <location>
        <position position="169"/>
    </location>
</feature>
<keyword evidence="5" id="KW-0347">Helicase</keyword>
<dbReference type="GO" id="GO:0004386">
    <property type="term" value="F:helicase activity"/>
    <property type="evidence" value="ECO:0007669"/>
    <property type="project" value="UniProtKB-KW"/>
</dbReference>
<dbReference type="InterPro" id="IPR001650">
    <property type="entry name" value="Helicase_C-like"/>
</dbReference>
<sequence length="169" mass="19112">DSFLRRIQNEGLERSTIQVLEALLRLRQAACHPGLLDPKHLGASSAKLDVLLEQLRVVLDEGHKALVFSQFTSLLAIVRLRLEREGVAFEYLDGKTHDRQARVVRFQEDPACRLFLISLKAGGLGLNLTAADYVFILDPWWNPAVEAQAVDRAHRIGQTRQVFAYRLIT</sequence>
<dbReference type="PANTHER" id="PTHR45626">
    <property type="entry name" value="TRANSCRIPTION TERMINATION FACTOR 2-RELATED"/>
    <property type="match status" value="1"/>
</dbReference>
<organism evidence="5">
    <name type="scientific">mine drainage metagenome</name>
    <dbReference type="NCBI Taxonomy" id="410659"/>
    <lineage>
        <taxon>unclassified sequences</taxon>
        <taxon>metagenomes</taxon>
        <taxon>ecological metagenomes</taxon>
    </lineage>
</organism>
<dbReference type="GO" id="GO:0005634">
    <property type="term" value="C:nucleus"/>
    <property type="evidence" value="ECO:0007669"/>
    <property type="project" value="TreeGrafter"/>
</dbReference>
<dbReference type="InterPro" id="IPR050628">
    <property type="entry name" value="SNF2_RAD54_helicase_TF"/>
</dbReference>